<sequence length="507" mass="56340">MQKHKLTVLMLALLLAVGTWTGCAKDGESSDSTPVSMDSSQAEESSGEPSKEGQDPVNIVWFRYGINQSGDYAKAIAAVEEEMNAYLADTTGVTVTMKCFTSADYGTQLNLALASNEEMDVCWTSSAYNMCTPNELYKNKAVMEIGSLLETVPDLWNSIPEDIWESTKYDGGYYYVPNYKETGTGYGVMINNRLIEKYGWDVSKVTKLEDLEPFLEQVKDEVTIPFNAGAFRNYYYDTFSFITDYAGVRQDDLTTVVSIPESEEFKAHVSLMWDWYQKGYIPDWLAVDQSSTSNYLTGESGDYAVTPWNNVPDNEGIYYSQKGHYGTFVQFSEVWLDSNSALGSCYAINAKSSKAEAAIKFIEALETDRTVGDLAVFGQKDVNYTVDSEGFISKIPDTGYAFSTWAVASALNVGLTVGESPEKYEQYKEFNANVEVSPLLGFRFDETKVEAEVAAVNAVCQEYNSLFQYGAADPETELPKYLDALAGAGIQKVLDEMQTQYAEFLAK</sequence>
<name>A0A926I260_9FIRM</name>
<dbReference type="PANTHER" id="PTHR43649:SF17">
    <property type="entry name" value="ABC TRANSPORTER SOLUTE BINDING PROTEIN-SUGAR TRANSPORT"/>
    <property type="match status" value="1"/>
</dbReference>
<evidence type="ECO:0000259" key="3">
    <source>
        <dbReference type="Pfam" id="PF12010"/>
    </source>
</evidence>
<dbReference type="EMBL" id="JACRSQ010000038">
    <property type="protein sequence ID" value="MBC8544969.1"/>
    <property type="molecule type" value="Genomic_DNA"/>
</dbReference>
<comment type="caution">
    <text evidence="4">The sequence shown here is derived from an EMBL/GenBank/DDBJ whole genome shotgun (WGS) entry which is preliminary data.</text>
</comment>
<dbReference type="PANTHER" id="PTHR43649">
    <property type="entry name" value="ARABINOSE-BINDING PROTEIN-RELATED"/>
    <property type="match status" value="1"/>
</dbReference>
<proteinExistence type="predicted"/>
<feature type="compositionally biased region" description="Low complexity" evidence="1">
    <location>
        <begin position="30"/>
        <end position="40"/>
    </location>
</feature>
<dbReference type="PROSITE" id="PS51257">
    <property type="entry name" value="PROKAR_LIPOPROTEIN"/>
    <property type="match status" value="1"/>
</dbReference>
<keyword evidence="2" id="KW-0732">Signal</keyword>
<dbReference type="Pfam" id="PF12010">
    <property type="entry name" value="DUF3502"/>
    <property type="match status" value="1"/>
</dbReference>
<dbReference type="SUPFAM" id="SSF53850">
    <property type="entry name" value="Periplasmic binding protein-like II"/>
    <property type="match status" value="1"/>
</dbReference>
<evidence type="ECO:0000313" key="4">
    <source>
        <dbReference type="EMBL" id="MBC8544969.1"/>
    </source>
</evidence>
<evidence type="ECO:0000313" key="5">
    <source>
        <dbReference type="Proteomes" id="UP000657006"/>
    </source>
</evidence>
<dbReference type="RefSeq" id="WP_249290132.1">
    <property type="nucleotide sequence ID" value="NZ_JACRSQ010000038.1"/>
</dbReference>
<feature type="domain" description="DUF3502" evidence="3">
    <location>
        <begin position="438"/>
        <end position="506"/>
    </location>
</feature>
<protein>
    <submittedName>
        <fullName evidence="4">ABC transporter substrate-binding protein</fullName>
    </submittedName>
</protein>
<reference evidence="4" key="1">
    <citation type="submission" date="2020-08" db="EMBL/GenBank/DDBJ databases">
        <title>Genome public.</title>
        <authorList>
            <person name="Liu C."/>
            <person name="Sun Q."/>
        </authorList>
    </citation>
    <scope>NUCLEOTIDE SEQUENCE</scope>
    <source>
        <strain evidence="4">NSJ-32</strain>
    </source>
</reference>
<dbReference type="InterPro" id="IPR022627">
    <property type="entry name" value="DUF3502"/>
</dbReference>
<feature type="signal peptide" evidence="2">
    <location>
        <begin position="1"/>
        <end position="24"/>
    </location>
</feature>
<dbReference type="AlphaFoldDB" id="A0A926I260"/>
<feature type="region of interest" description="Disordered" evidence="1">
    <location>
        <begin position="25"/>
        <end position="54"/>
    </location>
</feature>
<evidence type="ECO:0000256" key="1">
    <source>
        <dbReference type="SAM" id="MobiDB-lite"/>
    </source>
</evidence>
<keyword evidence="5" id="KW-1185">Reference proteome</keyword>
<dbReference type="Proteomes" id="UP000657006">
    <property type="component" value="Unassembled WGS sequence"/>
</dbReference>
<dbReference type="Gene3D" id="3.40.190.10">
    <property type="entry name" value="Periplasmic binding protein-like II"/>
    <property type="match status" value="1"/>
</dbReference>
<feature type="chain" id="PRO_5037275021" evidence="2">
    <location>
        <begin position="25"/>
        <end position="507"/>
    </location>
</feature>
<evidence type="ECO:0000256" key="2">
    <source>
        <dbReference type="SAM" id="SignalP"/>
    </source>
</evidence>
<dbReference type="InterPro" id="IPR050490">
    <property type="entry name" value="Bact_solute-bd_prot1"/>
</dbReference>
<gene>
    <name evidence="4" type="ORF">H8730_15610</name>
</gene>
<organism evidence="4 5">
    <name type="scientific">Bianquea renquensis</name>
    <dbReference type="NCBI Taxonomy" id="2763661"/>
    <lineage>
        <taxon>Bacteria</taxon>
        <taxon>Bacillati</taxon>
        <taxon>Bacillota</taxon>
        <taxon>Clostridia</taxon>
        <taxon>Eubacteriales</taxon>
        <taxon>Bianqueaceae</taxon>
        <taxon>Bianquea</taxon>
    </lineage>
</organism>
<accession>A0A926I260</accession>